<proteinExistence type="predicted"/>
<name>A0A4Z2EG73_9TELE</name>
<reference evidence="2 3" key="1">
    <citation type="submission" date="2019-03" db="EMBL/GenBank/DDBJ databases">
        <title>First draft genome of Liparis tanakae, snailfish: a comprehensive survey of snailfish specific genes.</title>
        <authorList>
            <person name="Kim W."/>
            <person name="Song I."/>
            <person name="Jeong J.-H."/>
            <person name="Kim D."/>
            <person name="Kim S."/>
            <person name="Ryu S."/>
            <person name="Song J.Y."/>
            <person name="Lee S.K."/>
        </authorList>
    </citation>
    <scope>NUCLEOTIDE SEQUENCE [LARGE SCALE GENOMIC DNA]</scope>
    <source>
        <tissue evidence="2">Muscle</tissue>
    </source>
</reference>
<protein>
    <submittedName>
        <fullName evidence="2">Uncharacterized protein</fullName>
    </submittedName>
</protein>
<dbReference type="Proteomes" id="UP000314294">
    <property type="component" value="Unassembled WGS sequence"/>
</dbReference>
<accession>A0A4Z2EG73</accession>
<dbReference type="AlphaFoldDB" id="A0A4Z2EG73"/>
<feature type="compositionally biased region" description="Pro residues" evidence="1">
    <location>
        <begin position="1"/>
        <end position="15"/>
    </location>
</feature>
<comment type="caution">
    <text evidence="2">The sequence shown here is derived from an EMBL/GenBank/DDBJ whole genome shotgun (WGS) entry which is preliminary data.</text>
</comment>
<gene>
    <name evidence="2" type="ORF">EYF80_062104</name>
</gene>
<keyword evidence="3" id="KW-1185">Reference proteome</keyword>
<sequence length="121" mass="13115">MQPPSPRRVPGPPAPQGVRPQEPLSDDIILQEAAAAKPPLRWASPSSSISFHLLNTRPRGRRRGHGATLRTEGGGSTITIQLNYRQRKAAMLLLISQDEERCPTSSSGRIQILSLTSVSDA</sequence>
<feature type="region of interest" description="Disordered" evidence="1">
    <location>
        <begin position="1"/>
        <end position="23"/>
    </location>
</feature>
<dbReference type="EMBL" id="SRLO01007795">
    <property type="protein sequence ID" value="TNN27748.1"/>
    <property type="molecule type" value="Genomic_DNA"/>
</dbReference>
<evidence type="ECO:0000313" key="3">
    <source>
        <dbReference type="Proteomes" id="UP000314294"/>
    </source>
</evidence>
<feature type="region of interest" description="Disordered" evidence="1">
    <location>
        <begin position="53"/>
        <end position="73"/>
    </location>
</feature>
<evidence type="ECO:0000256" key="1">
    <source>
        <dbReference type="SAM" id="MobiDB-lite"/>
    </source>
</evidence>
<evidence type="ECO:0000313" key="2">
    <source>
        <dbReference type="EMBL" id="TNN27748.1"/>
    </source>
</evidence>
<organism evidence="2 3">
    <name type="scientific">Liparis tanakae</name>
    <name type="common">Tanaka's snailfish</name>
    <dbReference type="NCBI Taxonomy" id="230148"/>
    <lineage>
        <taxon>Eukaryota</taxon>
        <taxon>Metazoa</taxon>
        <taxon>Chordata</taxon>
        <taxon>Craniata</taxon>
        <taxon>Vertebrata</taxon>
        <taxon>Euteleostomi</taxon>
        <taxon>Actinopterygii</taxon>
        <taxon>Neopterygii</taxon>
        <taxon>Teleostei</taxon>
        <taxon>Neoteleostei</taxon>
        <taxon>Acanthomorphata</taxon>
        <taxon>Eupercaria</taxon>
        <taxon>Perciformes</taxon>
        <taxon>Cottioidei</taxon>
        <taxon>Cottales</taxon>
        <taxon>Liparidae</taxon>
        <taxon>Liparis</taxon>
    </lineage>
</organism>